<dbReference type="InterPro" id="IPR020588">
    <property type="entry name" value="RecA_ATP-bd"/>
</dbReference>
<feature type="transmembrane region" description="Helical" evidence="1">
    <location>
        <begin position="416"/>
        <end position="436"/>
    </location>
</feature>
<dbReference type="InterPro" id="IPR027417">
    <property type="entry name" value="P-loop_NTPase"/>
</dbReference>
<dbReference type="Proteomes" id="UP000095283">
    <property type="component" value="Unplaced"/>
</dbReference>
<dbReference type="GO" id="GO:0000400">
    <property type="term" value="F:four-way junction DNA binding"/>
    <property type="evidence" value="ECO:0007669"/>
    <property type="project" value="TreeGrafter"/>
</dbReference>
<evidence type="ECO:0000259" key="2">
    <source>
        <dbReference type="PROSITE" id="PS50162"/>
    </source>
</evidence>
<dbReference type="GO" id="GO:0030896">
    <property type="term" value="C:checkpoint clamp complex"/>
    <property type="evidence" value="ECO:0007669"/>
    <property type="project" value="InterPro"/>
</dbReference>
<dbReference type="InterPro" id="IPR003162">
    <property type="entry name" value="TFIID-31"/>
</dbReference>
<dbReference type="GO" id="GO:0140664">
    <property type="term" value="F:ATP-dependent DNA damage sensor activity"/>
    <property type="evidence" value="ECO:0007669"/>
    <property type="project" value="InterPro"/>
</dbReference>
<dbReference type="Gene3D" id="3.70.10.10">
    <property type="match status" value="2"/>
</dbReference>
<dbReference type="PANTHER" id="PTHR46487:SF1">
    <property type="entry name" value="DNA REPAIR PROTEIN XRCC3"/>
    <property type="match status" value="1"/>
</dbReference>
<accession>A0A1I7X6G5</accession>
<dbReference type="InterPro" id="IPR009072">
    <property type="entry name" value="Histone-fold"/>
</dbReference>
<organism evidence="3 4">
    <name type="scientific">Heterorhabditis bacteriophora</name>
    <name type="common">Entomopathogenic nematode worm</name>
    <dbReference type="NCBI Taxonomy" id="37862"/>
    <lineage>
        <taxon>Eukaryota</taxon>
        <taxon>Metazoa</taxon>
        <taxon>Ecdysozoa</taxon>
        <taxon>Nematoda</taxon>
        <taxon>Chromadorea</taxon>
        <taxon>Rhabditida</taxon>
        <taxon>Rhabditina</taxon>
        <taxon>Rhabditomorpha</taxon>
        <taxon>Strongyloidea</taxon>
        <taxon>Heterorhabditidae</taxon>
        <taxon>Heterorhabditis</taxon>
    </lineage>
</organism>
<dbReference type="SUPFAM" id="SSF52540">
    <property type="entry name" value="P-loop containing nucleoside triphosphate hydrolases"/>
    <property type="match status" value="1"/>
</dbReference>
<dbReference type="PANTHER" id="PTHR46487">
    <property type="entry name" value="DNA REPAIR PROTEIN XRCC3"/>
    <property type="match status" value="1"/>
</dbReference>
<evidence type="ECO:0000256" key="1">
    <source>
        <dbReference type="SAM" id="Phobius"/>
    </source>
</evidence>
<protein>
    <submittedName>
        <fullName evidence="4">RECA_2 domain-containing protein</fullName>
    </submittedName>
</protein>
<keyword evidence="1" id="KW-1133">Transmembrane helix</keyword>
<name>A0A1I7X6G5_HETBA</name>
<feature type="domain" description="RecA family profile 1" evidence="2">
    <location>
        <begin position="1"/>
        <end position="132"/>
    </location>
</feature>
<dbReference type="Pfam" id="PF02291">
    <property type="entry name" value="TFIID-31kDa"/>
    <property type="match status" value="1"/>
</dbReference>
<dbReference type="AlphaFoldDB" id="A0A1I7X6G5"/>
<dbReference type="GO" id="GO:0006352">
    <property type="term" value="P:DNA-templated transcription initiation"/>
    <property type="evidence" value="ECO:0007669"/>
    <property type="project" value="InterPro"/>
</dbReference>
<dbReference type="Pfam" id="PF08423">
    <property type="entry name" value="Rad51"/>
    <property type="match status" value="1"/>
</dbReference>
<evidence type="ECO:0000313" key="3">
    <source>
        <dbReference type="Proteomes" id="UP000095283"/>
    </source>
</evidence>
<keyword evidence="1" id="KW-0472">Membrane</keyword>
<dbReference type="GO" id="GO:0000722">
    <property type="term" value="P:telomere maintenance via recombination"/>
    <property type="evidence" value="ECO:0007669"/>
    <property type="project" value="TreeGrafter"/>
</dbReference>
<reference evidence="4" key="1">
    <citation type="submission" date="2016-11" db="UniProtKB">
        <authorList>
            <consortium name="WormBaseParasite"/>
        </authorList>
    </citation>
    <scope>IDENTIFICATION</scope>
</reference>
<dbReference type="GO" id="GO:0046982">
    <property type="term" value="F:protein heterodimerization activity"/>
    <property type="evidence" value="ECO:0007669"/>
    <property type="project" value="InterPro"/>
</dbReference>
<dbReference type="Pfam" id="PF04005">
    <property type="entry name" value="Hus1"/>
    <property type="match status" value="1"/>
</dbReference>
<dbReference type="GO" id="GO:0045003">
    <property type="term" value="P:double-strand break repair via synthesis-dependent strand annealing"/>
    <property type="evidence" value="ECO:0007669"/>
    <property type="project" value="TreeGrafter"/>
</dbReference>
<dbReference type="GO" id="GO:0033065">
    <property type="term" value="C:Rad51C-XRCC3 complex"/>
    <property type="evidence" value="ECO:0007669"/>
    <property type="project" value="TreeGrafter"/>
</dbReference>
<dbReference type="GO" id="GO:0005524">
    <property type="term" value="F:ATP binding"/>
    <property type="evidence" value="ECO:0007669"/>
    <property type="project" value="InterPro"/>
</dbReference>
<keyword evidence="3" id="KW-1185">Reference proteome</keyword>
<dbReference type="SUPFAM" id="SSF47113">
    <property type="entry name" value="Histone-fold"/>
    <property type="match status" value="1"/>
</dbReference>
<dbReference type="GO" id="GO:0071140">
    <property type="term" value="P:resolution of mitotic recombination intermediates"/>
    <property type="evidence" value="ECO:0007669"/>
    <property type="project" value="TreeGrafter"/>
</dbReference>
<dbReference type="GO" id="GO:0000077">
    <property type="term" value="P:DNA damage checkpoint signaling"/>
    <property type="evidence" value="ECO:0007669"/>
    <property type="project" value="InterPro"/>
</dbReference>
<evidence type="ECO:0000313" key="4">
    <source>
        <dbReference type="WBParaSite" id="Hba_13060"/>
    </source>
</evidence>
<dbReference type="WBParaSite" id="Hba_13060">
    <property type="protein sequence ID" value="Hba_13060"/>
    <property type="gene ID" value="Hba_13060"/>
</dbReference>
<proteinExistence type="predicted"/>
<dbReference type="Gene3D" id="3.40.50.300">
    <property type="entry name" value="P-loop containing nucleotide triphosphate hydrolases"/>
    <property type="match status" value="1"/>
</dbReference>
<dbReference type="InterPro" id="IPR013632">
    <property type="entry name" value="Rad51_C"/>
</dbReference>
<dbReference type="GO" id="GO:0005657">
    <property type="term" value="C:replication fork"/>
    <property type="evidence" value="ECO:0007669"/>
    <property type="project" value="TreeGrafter"/>
</dbReference>
<dbReference type="Gene3D" id="1.10.20.10">
    <property type="entry name" value="Histone, subunit A"/>
    <property type="match status" value="1"/>
</dbReference>
<sequence length="531" mass="59885">MPLIRLFISMQLTVHSIIKGKKVICIETERGFSLRRIQQLFELLIPERSVLELMSNLLISMPNSFEELMVSLSQLVLDEQKMKEMNVLIVDSIATFFRGEDMSYRANLEKIGAILCKIATHYGLAVILTNHVTSSPNSITGMWETHACLGSSWSHRITVRVWMERDENDGKRRITLIKSPLTSERSAEYDITETGVVLKDSDSGESSVSWISFLEYVGAVAKFCKKRCGLRITTNGLCFIINESLRDGGNWLSLLIPPRPTFDSFAFAGLSEDKNEIVLELDVDDFAKSITGSHNYVKIKLSNRNQGPHFRIELRSIDIIHEVPVTVIQSKNWPMYNKPFVGDQKARTLVSSNGEMHLEAHVEHANVTVYFSDLSNDANAENGLDEQWANVKLTLKLVHQFLTNFMFTHARIKLSIYLYCQLIVLYIYIYNVLCILDMAATNGAASQGSEDIARMQALLKEAGITDYEPRVISQLLDVAYATTAQLLTSARAISQHCGKMSIDETDIQIAMEFSVTHNTLDKFLADDDFDA</sequence>
<dbReference type="InterPro" id="IPR007150">
    <property type="entry name" value="HUS1/Mec3"/>
</dbReference>
<keyword evidence="1" id="KW-0812">Transmembrane</keyword>
<dbReference type="GO" id="GO:0090656">
    <property type="term" value="P:t-circle formation"/>
    <property type="evidence" value="ECO:0007669"/>
    <property type="project" value="TreeGrafter"/>
</dbReference>
<dbReference type="PROSITE" id="PS50162">
    <property type="entry name" value="RECA_2"/>
    <property type="match status" value="1"/>
</dbReference>
<dbReference type="CDD" id="cd07979">
    <property type="entry name" value="HFD_TAF9"/>
    <property type="match status" value="1"/>
</dbReference>